<dbReference type="EMBL" id="CP049109">
    <property type="protein sequence ID" value="QIG79518.1"/>
    <property type="molecule type" value="Genomic_DNA"/>
</dbReference>
<dbReference type="AlphaFoldDB" id="A0A6G6Y471"/>
<keyword evidence="1" id="KW-0328">Glycosyltransferase</keyword>
<protein>
    <submittedName>
        <fullName evidence="4">Glycosyltransferase family 4 protein</fullName>
    </submittedName>
</protein>
<evidence type="ECO:0000256" key="2">
    <source>
        <dbReference type="ARBA" id="ARBA00022679"/>
    </source>
</evidence>
<name>A0A6G6Y471_9SPHN</name>
<evidence type="ECO:0000313" key="4">
    <source>
        <dbReference type="EMBL" id="QIG79518.1"/>
    </source>
</evidence>
<reference evidence="4 5" key="1">
    <citation type="submission" date="2020-02" db="EMBL/GenBank/DDBJ databases">
        <authorList>
            <person name="Zheng R.K."/>
            <person name="Sun C.M."/>
        </authorList>
    </citation>
    <scope>NUCLEOTIDE SEQUENCE [LARGE SCALE GENOMIC DNA]</scope>
    <source>
        <strain evidence="5">zrk23</strain>
    </source>
</reference>
<dbReference type="CDD" id="cd03801">
    <property type="entry name" value="GT4_PimA-like"/>
    <property type="match status" value="1"/>
</dbReference>
<dbReference type="PANTHER" id="PTHR12526:SF510">
    <property type="entry name" value="D-INOSITOL 3-PHOSPHATE GLYCOSYLTRANSFERASE"/>
    <property type="match status" value="1"/>
</dbReference>
<dbReference type="RefSeq" id="WP_165326518.1">
    <property type="nucleotide sequence ID" value="NZ_CP049109.1"/>
</dbReference>
<dbReference type="Pfam" id="PF00534">
    <property type="entry name" value="Glycos_transf_1"/>
    <property type="match status" value="1"/>
</dbReference>
<dbReference type="PANTHER" id="PTHR12526">
    <property type="entry name" value="GLYCOSYLTRANSFERASE"/>
    <property type="match status" value="1"/>
</dbReference>
<dbReference type="SUPFAM" id="SSF53756">
    <property type="entry name" value="UDP-Glycosyltransferase/glycogen phosphorylase"/>
    <property type="match status" value="1"/>
</dbReference>
<accession>A0A6G6Y471</accession>
<keyword evidence="2 4" id="KW-0808">Transferase</keyword>
<dbReference type="KEGG" id="spzr:G5C33_06775"/>
<sequence>MRVLTIAKNLQIGGTQRVAQALSIGVAQLGNDVAFLAYAGLGPRKTFLDAAGIPVFGPLDEEKDALEKAIAWKPDIVHIHRSGYPDPTEAALMRAFKDSGTKIVETNVFGRFDHTIPTSLIDVHLHLAKWSLLKWRKWGGRKASPATILPNCVETDRFRPLSDAERAAAREALGVREDAFLVGRIGQPIPAKWNPAIFDVFADFRTRHPNAQMLLVGAPTGYAERAAKLPKAVREAILFREPILSDELLNEYYNSLDAFLHLSEVGESFGLVLCEAMLCEVPVVTLSTPLRDNGQLEVVQHGVGGLVANSRAGLVEALEMLVADPDLADRLAKQGRESVIARFSLDRIAKEAVAVYRAALDPAEGGLLSEKPDHEWMMSLLRNSVRPKGLLWTDAAFQFTHNPHIYRTLRRLKTALVK</sequence>
<proteinExistence type="predicted"/>
<dbReference type="Proteomes" id="UP000501568">
    <property type="component" value="Chromosome"/>
</dbReference>
<dbReference type="GO" id="GO:0016757">
    <property type="term" value="F:glycosyltransferase activity"/>
    <property type="evidence" value="ECO:0007669"/>
    <property type="project" value="UniProtKB-KW"/>
</dbReference>
<organism evidence="4 5">
    <name type="scientific">Stakelama tenebrarum</name>
    <dbReference type="NCBI Taxonomy" id="2711215"/>
    <lineage>
        <taxon>Bacteria</taxon>
        <taxon>Pseudomonadati</taxon>
        <taxon>Pseudomonadota</taxon>
        <taxon>Alphaproteobacteria</taxon>
        <taxon>Sphingomonadales</taxon>
        <taxon>Sphingomonadaceae</taxon>
        <taxon>Stakelama</taxon>
    </lineage>
</organism>
<evidence type="ECO:0000313" key="5">
    <source>
        <dbReference type="Proteomes" id="UP000501568"/>
    </source>
</evidence>
<dbReference type="InterPro" id="IPR001296">
    <property type="entry name" value="Glyco_trans_1"/>
</dbReference>
<keyword evidence="5" id="KW-1185">Reference proteome</keyword>
<feature type="domain" description="Glycosyl transferase family 1" evidence="3">
    <location>
        <begin position="168"/>
        <end position="337"/>
    </location>
</feature>
<evidence type="ECO:0000256" key="1">
    <source>
        <dbReference type="ARBA" id="ARBA00022676"/>
    </source>
</evidence>
<dbReference type="Gene3D" id="3.40.50.2000">
    <property type="entry name" value="Glycogen Phosphorylase B"/>
    <property type="match status" value="2"/>
</dbReference>
<gene>
    <name evidence="4" type="ORF">G5C33_06775</name>
</gene>
<evidence type="ECO:0000259" key="3">
    <source>
        <dbReference type="Pfam" id="PF00534"/>
    </source>
</evidence>